<keyword evidence="1" id="KW-1185">Reference proteome</keyword>
<evidence type="ECO:0000313" key="2">
    <source>
        <dbReference type="WBParaSite" id="jg20199"/>
    </source>
</evidence>
<dbReference type="PANTHER" id="PTHR21575">
    <property type="entry name" value="PROTEIN HID1"/>
    <property type="match status" value="1"/>
</dbReference>
<proteinExistence type="predicted"/>
<name>A0A915DJQ1_9BILA</name>
<dbReference type="Pfam" id="PF12722">
    <property type="entry name" value="Hid1"/>
    <property type="match status" value="1"/>
</dbReference>
<protein>
    <submittedName>
        <fullName evidence="2">Uncharacterized protein</fullName>
    </submittedName>
</protein>
<dbReference type="WBParaSite" id="jg20199">
    <property type="protein sequence ID" value="jg20199"/>
    <property type="gene ID" value="jg20199"/>
</dbReference>
<sequence>MIPQADIRALRENSPNNLATLCFKSVDTLIKARDAMCPATDHKKLAFLLQIFCVLIILEDAEWSIYFWTALPTENKEDASIPIAAALLSALSDLLFCPNFTIAPPNSVMLFLAYPAFSLYA</sequence>
<organism evidence="1 2">
    <name type="scientific">Ditylenchus dipsaci</name>
    <dbReference type="NCBI Taxonomy" id="166011"/>
    <lineage>
        <taxon>Eukaryota</taxon>
        <taxon>Metazoa</taxon>
        <taxon>Ecdysozoa</taxon>
        <taxon>Nematoda</taxon>
        <taxon>Chromadorea</taxon>
        <taxon>Rhabditida</taxon>
        <taxon>Tylenchina</taxon>
        <taxon>Tylenchomorpha</taxon>
        <taxon>Sphaerularioidea</taxon>
        <taxon>Anguinidae</taxon>
        <taxon>Anguininae</taxon>
        <taxon>Ditylenchus</taxon>
    </lineage>
</organism>
<accession>A0A915DJQ1</accession>
<dbReference type="InterPro" id="IPR026705">
    <property type="entry name" value="Hid-1/Ecm30"/>
</dbReference>
<reference evidence="2" key="1">
    <citation type="submission" date="2022-11" db="UniProtKB">
        <authorList>
            <consortium name="WormBaseParasite"/>
        </authorList>
    </citation>
    <scope>IDENTIFICATION</scope>
</reference>
<dbReference type="Proteomes" id="UP000887574">
    <property type="component" value="Unplaced"/>
</dbReference>
<dbReference type="GO" id="GO:0005797">
    <property type="term" value="C:Golgi medial cisterna"/>
    <property type="evidence" value="ECO:0007669"/>
    <property type="project" value="TreeGrafter"/>
</dbReference>
<dbReference type="GO" id="GO:0016020">
    <property type="term" value="C:membrane"/>
    <property type="evidence" value="ECO:0007669"/>
    <property type="project" value="TreeGrafter"/>
</dbReference>
<evidence type="ECO:0000313" key="1">
    <source>
        <dbReference type="Proteomes" id="UP000887574"/>
    </source>
</evidence>
<dbReference type="GO" id="GO:0000138">
    <property type="term" value="C:Golgi trans cisterna"/>
    <property type="evidence" value="ECO:0007669"/>
    <property type="project" value="TreeGrafter"/>
</dbReference>
<dbReference type="AlphaFoldDB" id="A0A915DJQ1"/>
<dbReference type="PANTHER" id="PTHR21575:SF12">
    <property type="entry name" value="PROTEIN HID1"/>
    <property type="match status" value="1"/>
</dbReference>